<sequence>MSTIPIIRVTRKRNYPVMQGLVLTVKRSKDNNGKAVLGNVPYPDEVILSTDTYFELLKSTDIGNAQEAGLMECGKDVVMKVIDFDGEKGSELENGPCLYDPNSSKFLSMMENLARKNQPHEDNDVVMYDYYKVKNVESVGIDHPVLTDQEYALREATCDEVKLWFPTNSDDSDGEKENGLYEDEDSNSESNWRNDYPDSSGGSTSSYDDNSGLYDDDNAANFNEYDDEEEF</sequence>
<protein>
    <submittedName>
        <fullName evidence="2">Iwr1 domain-containing protein</fullName>
    </submittedName>
</protein>
<evidence type="ECO:0000313" key="1">
    <source>
        <dbReference type="Proteomes" id="UP000095286"/>
    </source>
</evidence>
<dbReference type="Proteomes" id="UP000095286">
    <property type="component" value="Unplaced"/>
</dbReference>
<evidence type="ECO:0000313" key="2">
    <source>
        <dbReference type="WBParaSite" id="RSKR_0000312600.1"/>
    </source>
</evidence>
<reference evidence="2" key="1">
    <citation type="submission" date="2016-11" db="UniProtKB">
        <authorList>
            <consortium name="WormBaseParasite"/>
        </authorList>
    </citation>
    <scope>IDENTIFICATION</scope>
    <source>
        <strain evidence="2">KR3021</strain>
    </source>
</reference>
<organism evidence="1 2">
    <name type="scientific">Rhabditophanes sp. KR3021</name>
    <dbReference type="NCBI Taxonomy" id="114890"/>
    <lineage>
        <taxon>Eukaryota</taxon>
        <taxon>Metazoa</taxon>
        <taxon>Ecdysozoa</taxon>
        <taxon>Nematoda</taxon>
        <taxon>Chromadorea</taxon>
        <taxon>Rhabditida</taxon>
        <taxon>Tylenchina</taxon>
        <taxon>Panagrolaimomorpha</taxon>
        <taxon>Strongyloidoidea</taxon>
        <taxon>Alloionematidae</taxon>
        <taxon>Rhabditophanes</taxon>
    </lineage>
</organism>
<proteinExistence type="predicted"/>
<name>A0AC35TPY4_9BILA</name>
<accession>A0AC35TPY4</accession>
<dbReference type="WBParaSite" id="RSKR_0000312600.1">
    <property type="protein sequence ID" value="RSKR_0000312600.1"/>
    <property type="gene ID" value="RSKR_0000312600"/>
</dbReference>